<organism evidence="1 2">
    <name type="scientific">Sagittula marina</name>
    <dbReference type="NCBI Taxonomy" id="943940"/>
    <lineage>
        <taxon>Bacteria</taxon>
        <taxon>Pseudomonadati</taxon>
        <taxon>Pseudomonadota</taxon>
        <taxon>Alphaproteobacteria</taxon>
        <taxon>Rhodobacterales</taxon>
        <taxon>Roseobacteraceae</taxon>
        <taxon>Sagittula</taxon>
    </lineage>
</organism>
<dbReference type="SUPFAM" id="SSF53098">
    <property type="entry name" value="Ribonuclease H-like"/>
    <property type="match status" value="1"/>
</dbReference>
<proteinExistence type="predicted"/>
<dbReference type="EMBL" id="JACIEJ010000009">
    <property type="protein sequence ID" value="MBB3987287.1"/>
    <property type="molecule type" value="Genomic_DNA"/>
</dbReference>
<evidence type="ECO:0000313" key="1">
    <source>
        <dbReference type="EMBL" id="MBB3987287.1"/>
    </source>
</evidence>
<dbReference type="PANTHER" id="PTHR10948">
    <property type="entry name" value="TRANSPOSASE"/>
    <property type="match status" value="1"/>
</dbReference>
<evidence type="ECO:0000313" key="2">
    <source>
        <dbReference type="Proteomes" id="UP000541426"/>
    </source>
</evidence>
<reference evidence="1 2" key="1">
    <citation type="submission" date="2020-08" db="EMBL/GenBank/DDBJ databases">
        <title>Genomic Encyclopedia of Type Strains, Phase IV (KMG-IV): sequencing the most valuable type-strain genomes for metagenomic binning, comparative biology and taxonomic classification.</title>
        <authorList>
            <person name="Goeker M."/>
        </authorList>
    </citation>
    <scope>NUCLEOTIDE SEQUENCE [LARGE SCALE GENOMIC DNA]</scope>
    <source>
        <strain evidence="1 2">DSM 102235</strain>
    </source>
</reference>
<dbReference type="PANTHER" id="PTHR10948:SF23">
    <property type="entry name" value="TRANSPOSASE INSI FOR INSERTION SEQUENCE ELEMENT IS30A-RELATED"/>
    <property type="match status" value="1"/>
</dbReference>
<keyword evidence="2" id="KW-1185">Reference proteome</keyword>
<dbReference type="GO" id="GO:0032196">
    <property type="term" value="P:transposition"/>
    <property type="evidence" value="ECO:0007669"/>
    <property type="project" value="TreeGrafter"/>
</dbReference>
<dbReference type="AlphaFoldDB" id="A0A7W6GTZ3"/>
<comment type="caution">
    <text evidence="1">The sequence shown here is derived from an EMBL/GenBank/DDBJ whole genome shotgun (WGS) entry which is preliminary data.</text>
</comment>
<gene>
    <name evidence="1" type="ORF">GGQ68_003633</name>
</gene>
<name>A0A7W6GTZ3_9RHOB</name>
<accession>A0A7W6GTZ3</accession>
<dbReference type="InterPro" id="IPR012337">
    <property type="entry name" value="RNaseH-like_sf"/>
</dbReference>
<sequence length="103" mass="11773">MNDLRAHVIARLKTGWTSEQIACQLVYDGPLPQPARKSITFDRGFEVRAWRRLKSGIGAEAWFCDPKAPWQKGSVENLNKRARPYLPRDTQLAAFSSRTMRAI</sequence>
<protein>
    <submittedName>
        <fullName evidence="1">IS30 family transposase</fullName>
    </submittedName>
</protein>
<dbReference type="GO" id="GO:0004803">
    <property type="term" value="F:transposase activity"/>
    <property type="evidence" value="ECO:0007669"/>
    <property type="project" value="TreeGrafter"/>
</dbReference>
<dbReference type="Proteomes" id="UP000541426">
    <property type="component" value="Unassembled WGS sequence"/>
</dbReference>
<dbReference type="InterPro" id="IPR051917">
    <property type="entry name" value="Transposase-Integrase"/>
</dbReference>
<dbReference type="GO" id="GO:0005829">
    <property type="term" value="C:cytosol"/>
    <property type="evidence" value="ECO:0007669"/>
    <property type="project" value="TreeGrafter"/>
</dbReference>